<evidence type="ECO:0000313" key="2">
    <source>
        <dbReference type="Proteomes" id="UP000243745"/>
    </source>
</evidence>
<reference evidence="1 2" key="1">
    <citation type="submission" date="2016-10" db="EMBL/GenBank/DDBJ databases">
        <authorList>
            <person name="Varghese N."/>
            <person name="Submissions S."/>
        </authorList>
    </citation>
    <scope>NUCLEOTIDE SEQUENCE [LARGE SCALE GENOMIC DNA]</scope>
    <source>
        <strain evidence="1 2">DSM 1361</strain>
    </source>
</reference>
<name>A0A662ZGF9_9GAMM</name>
<dbReference type="RefSeq" id="WP_093140436.1">
    <property type="nucleotide sequence ID" value="NZ_FOXF01000004.1"/>
</dbReference>
<dbReference type="AlphaFoldDB" id="A0A662ZGF9"/>
<gene>
    <name evidence="1" type="ORF">SAMN02910344_00367</name>
</gene>
<protein>
    <submittedName>
        <fullName evidence="1">Uncharacterized protein</fullName>
    </submittedName>
</protein>
<dbReference type="EMBL" id="FOXF01000004">
    <property type="protein sequence ID" value="SFP07314.1"/>
    <property type="molecule type" value="Genomic_DNA"/>
</dbReference>
<sequence length="300" mass="34321">MHDYRNISLSERKAGEFSGAVSFLKKALAVSLAGFVLMNPVQAREEARDTAAENKKPARESLANFSRGGLIPNNFKKEEKILVKKIPDLQNNPRSREFQKSEIIRLMNLSRDVCDRYKESDPESIICHNPKLMYLEEEYLKYLGLQYDEHGCVFGCALHRGRLNTCVKNRFSSSCAENYFELMIAEERIDQGTEEHQEMLLDCVPGRKAAENENADSEGRHQLVILKMYSTQLPVGHFSIKGEDYSVYGFPQHKGEYLRDISSICYDCDYSTQLKFVDSGGVEIELRNQQGSSYMNCEIH</sequence>
<keyword evidence="2" id="KW-1185">Reference proteome</keyword>
<organism evidence="1 2">
    <name type="scientific">Ruminobacter amylophilus</name>
    <dbReference type="NCBI Taxonomy" id="867"/>
    <lineage>
        <taxon>Bacteria</taxon>
        <taxon>Pseudomonadati</taxon>
        <taxon>Pseudomonadota</taxon>
        <taxon>Gammaproteobacteria</taxon>
        <taxon>Aeromonadales</taxon>
        <taxon>Succinivibrionaceae</taxon>
        <taxon>Ruminobacter</taxon>
    </lineage>
</organism>
<dbReference type="Proteomes" id="UP000243745">
    <property type="component" value="Unassembled WGS sequence"/>
</dbReference>
<proteinExistence type="predicted"/>
<accession>A0A662ZGF9</accession>
<evidence type="ECO:0000313" key="1">
    <source>
        <dbReference type="EMBL" id="SFP07314.1"/>
    </source>
</evidence>